<name>A0A5C6FBK4_9BACT</name>
<reference evidence="1 2" key="1">
    <citation type="submission" date="2019-02" db="EMBL/GenBank/DDBJ databases">
        <title>Deep-cultivation of Planctomycetes and their phenomic and genomic characterization uncovers novel biology.</title>
        <authorList>
            <person name="Wiegand S."/>
            <person name="Jogler M."/>
            <person name="Boedeker C."/>
            <person name="Pinto D."/>
            <person name="Vollmers J."/>
            <person name="Rivas-Marin E."/>
            <person name="Kohn T."/>
            <person name="Peeters S.H."/>
            <person name="Heuer A."/>
            <person name="Rast P."/>
            <person name="Oberbeckmann S."/>
            <person name="Bunk B."/>
            <person name="Jeske O."/>
            <person name="Meyerdierks A."/>
            <person name="Storesund J.E."/>
            <person name="Kallscheuer N."/>
            <person name="Luecker S."/>
            <person name="Lage O.M."/>
            <person name="Pohl T."/>
            <person name="Merkel B.J."/>
            <person name="Hornburger P."/>
            <person name="Mueller R.-W."/>
            <person name="Bruemmer F."/>
            <person name="Labrenz M."/>
            <person name="Spormann A.M."/>
            <person name="Op Den Camp H."/>
            <person name="Overmann J."/>
            <person name="Amann R."/>
            <person name="Jetten M.S.M."/>
            <person name="Mascher T."/>
            <person name="Medema M.H."/>
            <person name="Devos D.P."/>
            <person name="Kaster A.-K."/>
            <person name="Ovreas L."/>
            <person name="Rohde M."/>
            <person name="Galperin M.Y."/>
            <person name="Jogler C."/>
        </authorList>
    </citation>
    <scope>NUCLEOTIDE SEQUENCE [LARGE SCALE GENOMIC DNA]</scope>
    <source>
        <strain evidence="1 2">Poly59</strain>
    </source>
</reference>
<gene>
    <name evidence="1" type="ORF">Poly59_05610</name>
</gene>
<sequence>MMCCPENRGMSRRDTIFVIRKIRPFSKSSFSTVDHEPDSLVRVVIRGGYVVSVADEREAIDVGNPNTQRSWPRREQSLQSSVRWAEWVSVNS</sequence>
<evidence type="ECO:0000313" key="2">
    <source>
        <dbReference type="Proteomes" id="UP000317977"/>
    </source>
</evidence>
<dbReference type="AlphaFoldDB" id="A0A5C6FBK4"/>
<comment type="caution">
    <text evidence="1">The sequence shown here is derived from an EMBL/GenBank/DDBJ whole genome shotgun (WGS) entry which is preliminary data.</text>
</comment>
<keyword evidence="2" id="KW-1185">Reference proteome</keyword>
<evidence type="ECO:0000313" key="1">
    <source>
        <dbReference type="EMBL" id="TWU57654.1"/>
    </source>
</evidence>
<dbReference type="Proteomes" id="UP000317977">
    <property type="component" value="Unassembled WGS sequence"/>
</dbReference>
<protein>
    <submittedName>
        <fullName evidence="1">Uncharacterized protein</fullName>
    </submittedName>
</protein>
<dbReference type="EMBL" id="SJPX01000001">
    <property type="protein sequence ID" value="TWU57654.1"/>
    <property type="molecule type" value="Genomic_DNA"/>
</dbReference>
<organism evidence="1 2">
    <name type="scientific">Rubripirellula reticaptiva</name>
    <dbReference type="NCBI Taxonomy" id="2528013"/>
    <lineage>
        <taxon>Bacteria</taxon>
        <taxon>Pseudomonadati</taxon>
        <taxon>Planctomycetota</taxon>
        <taxon>Planctomycetia</taxon>
        <taxon>Pirellulales</taxon>
        <taxon>Pirellulaceae</taxon>
        <taxon>Rubripirellula</taxon>
    </lineage>
</organism>
<accession>A0A5C6FBK4</accession>
<proteinExistence type="predicted"/>